<name>A0A561SEK7_9ACTN</name>
<evidence type="ECO:0000313" key="7">
    <source>
        <dbReference type="EMBL" id="TWF73289.1"/>
    </source>
</evidence>
<dbReference type="PRINTS" id="PR00039">
    <property type="entry name" value="HTHLYSR"/>
</dbReference>
<accession>A0A561SEK7</accession>
<dbReference type="InterPro" id="IPR000847">
    <property type="entry name" value="LysR_HTH_N"/>
</dbReference>
<gene>
    <name evidence="7" type="ORF">FHX73_16440</name>
</gene>
<organism evidence="7 8">
    <name type="scientific">Kitasatospora viridis</name>
    <dbReference type="NCBI Taxonomy" id="281105"/>
    <lineage>
        <taxon>Bacteria</taxon>
        <taxon>Bacillati</taxon>
        <taxon>Actinomycetota</taxon>
        <taxon>Actinomycetes</taxon>
        <taxon>Kitasatosporales</taxon>
        <taxon>Streptomycetaceae</taxon>
        <taxon>Kitasatospora</taxon>
    </lineage>
</organism>
<dbReference type="Pfam" id="PF03466">
    <property type="entry name" value="LysR_substrate"/>
    <property type="match status" value="1"/>
</dbReference>
<evidence type="ECO:0000313" key="8">
    <source>
        <dbReference type="Proteomes" id="UP000317940"/>
    </source>
</evidence>
<dbReference type="GO" id="GO:0003677">
    <property type="term" value="F:DNA binding"/>
    <property type="evidence" value="ECO:0007669"/>
    <property type="project" value="UniProtKB-KW"/>
</dbReference>
<keyword evidence="2" id="KW-0805">Transcription regulation</keyword>
<dbReference type="InterPro" id="IPR036390">
    <property type="entry name" value="WH_DNA-bd_sf"/>
</dbReference>
<dbReference type="SUPFAM" id="SSF46785">
    <property type="entry name" value="Winged helix' DNA-binding domain"/>
    <property type="match status" value="1"/>
</dbReference>
<dbReference type="PANTHER" id="PTHR30346">
    <property type="entry name" value="TRANSCRIPTIONAL DUAL REGULATOR HCAR-RELATED"/>
    <property type="match status" value="1"/>
</dbReference>
<protein>
    <submittedName>
        <fullName evidence="7">DNA-binding transcriptional LysR family regulator</fullName>
    </submittedName>
</protein>
<keyword evidence="4" id="KW-0804">Transcription</keyword>
<dbReference type="GO" id="GO:0003700">
    <property type="term" value="F:DNA-binding transcription factor activity"/>
    <property type="evidence" value="ECO:0007669"/>
    <property type="project" value="InterPro"/>
</dbReference>
<dbReference type="Gene3D" id="1.10.10.10">
    <property type="entry name" value="Winged helix-like DNA-binding domain superfamily/Winged helix DNA-binding domain"/>
    <property type="match status" value="1"/>
</dbReference>
<feature type="region of interest" description="Disordered" evidence="5">
    <location>
        <begin position="311"/>
        <end position="330"/>
    </location>
</feature>
<dbReference type="FunFam" id="1.10.10.10:FF:000001">
    <property type="entry name" value="LysR family transcriptional regulator"/>
    <property type="match status" value="1"/>
</dbReference>
<evidence type="ECO:0000256" key="3">
    <source>
        <dbReference type="ARBA" id="ARBA00023125"/>
    </source>
</evidence>
<evidence type="ECO:0000256" key="4">
    <source>
        <dbReference type="ARBA" id="ARBA00023163"/>
    </source>
</evidence>
<dbReference type="EMBL" id="VIWT01000006">
    <property type="protein sequence ID" value="TWF73289.1"/>
    <property type="molecule type" value="Genomic_DNA"/>
</dbReference>
<evidence type="ECO:0000256" key="2">
    <source>
        <dbReference type="ARBA" id="ARBA00023015"/>
    </source>
</evidence>
<dbReference type="Pfam" id="PF00126">
    <property type="entry name" value="HTH_1"/>
    <property type="match status" value="1"/>
</dbReference>
<dbReference type="InterPro" id="IPR005119">
    <property type="entry name" value="LysR_subst-bd"/>
</dbReference>
<evidence type="ECO:0000259" key="6">
    <source>
        <dbReference type="PROSITE" id="PS50931"/>
    </source>
</evidence>
<dbReference type="InterPro" id="IPR036388">
    <property type="entry name" value="WH-like_DNA-bd_sf"/>
</dbReference>
<reference evidence="7 8" key="1">
    <citation type="submission" date="2019-06" db="EMBL/GenBank/DDBJ databases">
        <title>Sequencing the genomes of 1000 actinobacteria strains.</title>
        <authorList>
            <person name="Klenk H.-P."/>
        </authorList>
    </citation>
    <scope>NUCLEOTIDE SEQUENCE [LARGE SCALE GENOMIC DNA]</scope>
    <source>
        <strain evidence="7 8">DSM 44826</strain>
    </source>
</reference>
<dbReference type="Proteomes" id="UP000317940">
    <property type="component" value="Unassembled WGS sequence"/>
</dbReference>
<dbReference type="SUPFAM" id="SSF53850">
    <property type="entry name" value="Periplasmic binding protein-like II"/>
    <property type="match status" value="1"/>
</dbReference>
<dbReference type="Gene3D" id="3.40.190.10">
    <property type="entry name" value="Periplasmic binding protein-like II"/>
    <property type="match status" value="2"/>
</dbReference>
<evidence type="ECO:0000256" key="5">
    <source>
        <dbReference type="SAM" id="MobiDB-lite"/>
    </source>
</evidence>
<dbReference type="GO" id="GO:0032993">
    <property type="term" value="C:protein-DNA complex"/>
    <property type="evidence" value="ECO:0007669"/>
    <property type="project" value="TreeGrafter"/>
</dbReference>
<evidence type="ECO:0000256" key="1">
    <source>
        <dbReference type="ARBA" id="ARBA00009437"/>
    </source>
</evidence>
<dbReference type="AlphaFoldDB" id="A0A561SEK7"/>
<comment type="similarity">
    <text evidence="1">Belongs to the LysR transcriptional regulatory family.</text>
</comment>
<dbReference type="PROSITE" id="PS50931">
    <property type="entry name" value="HTH_LYSR"/>
    <property type="match status" value="1"/>
</dbReference>
<dbReference type="CDD" id="cd08414">
    <property type="entry name" value="PBP2_LTTR_aromatics_like"/>
    <property type="match status" value="1"/>
</dbReference>
<feature type="domain" description="HTH lysR-type" evidence="6">
    <location>
        <begin position="17"/>
        <end position="74"/>
    </location>
</feature>
<keyword evidence="3 7" id="KW-0238">DNA-binding</keyword>
<comment type="caution">
    <text evidence="7">The sequence shown here is derived from an EMBL/GenBank/DDBJ whole genome shotgun (WGS) entry which is preliminary data.</text>
</comment>
<dbReference type="PANTHER" id="PTHR30346:SF0">
    <property type="entry name" value="HCA OPERON TRANSCRIPTIONAL ACTIVATOR HCAR"/>
    <property type="match status" value="1"/>
</dbReference>
<sequence>MMVKCSIVQCLSLLFMDLLRHLRYFRAVAEERHFGRAAERLRIAQPSLSQRIRQLEGELGVTLFDRGPRGVALTPAGQLLLAEAQQVLEGTGRLLATAADLRTGRAGTLRAAVPPDLGPTALAALLTGFAAASPGSHLDLRELPVAEVVRELARQTVDVAVVRHPCPAAGLEFGPLLHQPLGVLLAADGPEADRAEPALAELTGRRLVLFPRATAPALYDEMLTTLARHGCTPEAVLDPPGPDVAAALVLTGSAVALAPRGSPPPGTVWRPLAGAPLTWRTSTAWPTGRGGPAVRLFAETAHRALAEHGGLLPPTAERPLFPRPATEFPF</sequence>
<keyword evidence="8" id="KW-1185">Reference proteome</keyword>
<proteinExistence type="inferred from homology"/>